<evidence type="ECO:0000313" key="2">
    <source>
        <dbReference type="EMBL" id="PSK94223.1"/>
    </source>
</evidence>
<feature type="signal peptide" evidence="1">
    <location>
        <begin position="1"/>
        <end position="19"/>
    </location>
</feature>
<dbReference type="Proteomes" id="UP000240572">
    <property type="component" value="Unassembled WGS sequence"/>
</dbReference>
<organism evidence="2 3">
    <name type="scientific">Taibaiella chishuiensis</name>
    <dbReference type="NCBI Taxonomy" id="1434707"/>
    <lineage>
        <taxon>Bacteria</taxon>
        <taxon>Pseudomonadati</taxon>
        <taxon>Bacteroidota</taxon>
        <taxon>Chitinophagia</taxon>
        <taxon>Chitinophagales</taxon>
        <taxon>Chitinophagaceae</taxon>
        <taxon>Taibaiella</taxon>
    </lineage>
</organism>
<accession>A0A2P8DAI6</accession>
<name>A0A2P8DAI6_9BACT</name>
<protein>
    <submittedName>
        <fullName evidence="2">Uncharacterized protein</fullName>
    </submittedName>
</protein>
<dbReference type="EMBL" id="PYGD01000001">
    <property type="protein sequence ID" value="PSK94223.1"/>
    <property type="molecule type" value="Genomic_DNA"/>
</dbReference>
<reference evidence="2 3" key="1">
    <citation type="submission" date="2018-03" db="EMBL/GenBank/DDBJ databases">
        <title>Genomic Encyclopedia of Type Strains, Phase III (KMG-III): the genomes of soil and plant-associated and newly described type strains.</title>
        <authorList>
            <person name="Whitman W."/>
        </authorList>
    </citation>
    <scope>NUCLEOTIDE SEQUENCE [LARGE SCALE GENOMIC DNA]</scope>
    <source>
        <strain evidence="2 3">CGMCC 1.12700</strain>
    </source>
</reference>
<comment type="caution">
    <text evidence="2">The sequence shown here is derived from an EMBL/GenBank/DDBJ whole genome shotgun (WGS) entry which is preliminary data.</text>
</comment>
<evidence type="ECO:0000256" key="1">
    <source>
        <dbReference type="SAM" id="SignalP"/>
    </source>
</evidence>
<dbReference type="AlphaFoldDB" id="A0A2P8DAI6"/>
<gene>
    <name evidence="2" type="ORF">B0I18_101378</name>
</gene>
<dbReference type="OrthoDB" id="683298at2"/>
<feature type="chain" id="PRO_5015151747" evidence="1">
    <location>
        <begin position="20"/>
        <end position="150"/>
    </location>
</feature>
<proteinExistence type="predicted"/>
<evidence type="ECO:0000313" key="3">
    <source>
        <dbReference type="Proteomes" id="UP000240572"/>
    </source>
</evidence>
<keyword evidence="1" id="KW-0732">Signal</keyword>
<keyword evidence="3" id="KW-1185">Reference proteome</keyword>
<sequence>MKSVLTFLALTVAGFSANAALFINNNTNCQAVLVLRAHDANIPGSCSYYSTRFTVAANTSVAYNNVTNVNYPAGPGWYQTVGGSGGATMIAAGSGWDAVTVYYGGGLTFNIGGAGTCTPVGSFSGSYPGCSFTNATWTPLGGGNVLLDLN</sequence>
<dbReference type="RefSeq" id="WP_106520944.1">
    <property type="nucleotide sequence ID" value="NZ_PYGD01000001.1"/>
</dbReference>